<keyword evidence="3 8" id="KW-0409">Iron storage</keyword>
<dbReference type="InterPro" id="IPR009078">
    <property type="entry name" value="Ferritin-like_SF"/>
</dbReference>
<dbReference type="InterPro" id="IPR008331">
    <property type="entry name" value="Ferritin_DPS_dom"/>
</dbReference>
<dbReference type="Gene3D" id="1.20.1260.10">
    <property type="match status" value="1"/>
</dbReference>
<evidence type="ECO:0000256" key="4">
    <source>
        <dbReference type="ARBA" id="ARBA00022723"/>
    </source>
</evidence>
<organism evidence="10 11">
    <name type="scientific">Candidatus Sulfurimonas marisnigri</name>
    <dbReference type="NCBI Taxonomy" id="2740405"/>
    <lineage>
        <taxon>Bacteria</taxon>
        <taxon>Pseudomonadati</taxon>
        <taxon>Campylobacterota</taxon>
        <taxon>Epsilonproteobacteria</taxon>
        <taxon>Campylobacterales</taxon>
        <taxon>Sulfurimonadaceae</taxon>
        <taxon>Sulfurimonas</taxon>
    </lineage>
</organism>
<dbReference type="RefSeq" id="WP_194365400.1">
    <property type="nucleotide sequence ID" value="NZ_CP054493.1"/>
</dbReference>
<keyword evidence="5" id="KW-0560">Oxidoreductase</keyword>
<evidence type="ECO:0000313" key="10">
    <source>
        <dbReference type="EMBL" id="QOY53565.1"/>
    </source>
</evidence>
<keyword evidence="8" id="KW-0963">Cytoplasm</keyword>
<feature type="binding site" evidence="7">
    <location>
        <position position="53"/>
    </location>
    <ligand>
        <name>Fe cation</name>
        <dbReference type="ChEBI" id="CHEBI:24875"/>
        <label>1</label>
    </ligand>
</feature>
<dbReference type="EMBL" id="CP054493">
    <property type="protein sequence ID" value="QOY53565.1"/>
    <property type="molecule type" value="Genomic_DNA"/>
</dbReference>
<dbReference type="EC" id="1.16.3.2" evidence="8"/>
<evidence type="ECO:0000259" key="9">
    <source>
        <dbReference type="PROSITE" id="PS50905"/>
    </source>
</evidence>
<dbReference type="GO" id="GO:0004322">
    <property type="term" value="F:ferroxidase activity"/>
    <property type="evidence" value="ECO:0007669"/>
    <property type="project" value="TreeGrafter"/>
</dbReference>
<dbReference type="InterPro" id="IPR001519">
    <property type="entry name" value="Ferritin"/>
</dbReference>
<name>A0A7S7RPM6_9BACT</name>
<dbReference type="InterPro" id="IPR041719">
    <property type="entry name" value="Ferritin_prok"/>
</dbReference>
<dbReference type="FunFam" id="1.20.1260.10:FF:000001">
    <property type="entry name" value="Non-heme ferritin"/>
    <property type="match status" value="1"/>
</dbReference>
<dbReference type="GO" id="GO:0006826">
    <property type="term" value="P:iron ion transport"/>
    <property type="evidence" value="ECO:0007669"/>
    <property type="project" value="InterPro"/>
</dbReference>
<dbReference type="InterPro" id="IPR012347">
    <property type="entry name" value="Ferritin-like"/>
</dbReference>
<evidence type="ECO:0000256" key="8">
    <source>
        <dbReference type="RuleBase" id="RU361145"/>
    </source>
</evidence>
<gene>
    <name evidence="10" type="ORF">HUE87_06455</name>
</gene>
<feature type="binding site" evidence="7">
    <location>
        <position position="50"/>
    </location>
    <ligand>
        <name>Fe cation</name>
        <dbReference type="ChEBI" id="CHEBI:24875"/>
        <label>1</label>
    </ligand>
</feature>
<dbReference type="Proteomes" id="UP000593836">
    <property type="component" value="Chromosome"/>
</dbReference>
<evidence type="ECO:0000256" key="2">
    <source>
        <dbReference type="ARBA" id="ARBA00006950"/>
    </source>
</evidence>
<keyword evidence="4 7" id="KW-0479">Metal-binding</keyword>
<dbReference type="KEGG" id="smas:HUE87_06455"/>
<feature type="binding site" evidence="7">
    <location>
        <position position="94"/>
    </location>
    <ligand>
        <name>Fe cation</name>
        <dbReference type="ChEBI" id="CHEBI:24875"/>
        <label>1</label>
    </ligand>
</feature>
<feature type="binding site" evidence="7">
    <location>
        <position position="17"/>
    </location>
    <ligand>
        <name>Fe cation</name>
        <dbReference type="ChEBI" id="CHEBI:24875"/>
        <label>1</label>
    </ligand>
</feature>
<comment type="subcellular location">
    <subcellularLocation>
        <location evidence="1 8">Cytoplasm</location>
    </subcellularLocation>
</comment>
<reference evidence="10 11" key="1">
    <citation type="submission" date="2020-05" db="EMBL/GenBank/DDBJ databases">
        <title>Sulfurimonas marisnigri, sp. nov., and Sulfurimonas baltica, sp. nov., manganese oxide reducing chemolithoautotrophs of the class Epsilonproteobacteria isolated from the pelagic redoxclines of the Black and Baltic Seas and emended description of the genus Sulfurimonas.</title>
        <authorList>
            <person name="Henkel J.V."/>
            <person name="Laudan C."/>
            <person name="Werner J."/>
            <person name="Neu T."/>
            <person name="Plewe S."/>
            <person name="Sproer C."/>
            <person name="Bunk B."/>
            <person name="Schulz-Vogt H.N."/>
        </authorList>
    </citation>
    <scope>NUCLEOTIDE SEQUENCE [LARGE SCALE GENOMIC DNA]</scope>
    <source>
        <strain evidence="10 11">SoZ1</strain>
    </source>
</reference>
<evidence type="ECO:0000256" key="5">
    <source>
        <dbReference type="ARBA" id="ARBA00023002"/>
    </source>
</evidence>
<evidence type="ECO:0000256" key="3">
    <source>
        <dbReference type="ARBA" id="ARBA00022434"/>
    </source>
</evidence>
<dbReference type="AlphaFoldDB" id="A0A7S7RPM6"/>
<evidence type="ECO:0000313" key="11">
    <source>
        <dbReference type="Proteomes" id="UP000593836"/>
    </source>
</evidence>
<evidence type="ECO:0000256" key="7">
    <source>
        <dbReference type="PIRSR" id="PIRSR601519-1"/>
    </source>
</evidence>
<dbReference type="GO" id="GO:0005829">
    <property type="term" value="C:cytosol"/>
    <property type="evidence" value="ECO:0007669"/>
    <property type="project" value="TreeGrafter"/>
</dbReference>
<protein>
    <recommendedName>
        <fullName evidence="8">Ferritin</fullName>
        <ecNumber evidence="8">1.16.3.2</ecNumber>
    </recommendedName>
</protein>
<comment type="function">
    <text evidence="8">Iron-storage protein.</text>
</comment>
<dbReference type="InterPro" id="IPR009040">
    <property type="entry name" value="Ferritin-like_diiron"/>
</dbReference>
<dbReference type="GO" id="GO:0006879">
    <property type="term" value="P:intracellular iron ion homeostasis"/>
    <property type="evidence" value="ECO:0007669"/>
    <property type="project" value="UniProtKB-KW"/>
</dbReference>
<keyword evidence="6 7" id="KW-0408">Iron</keyword>
<dbReference type="PANTHER" id="PTHR11431">
    <property type="entry name" value="FERRITIN"/>
    <property type="match status" value="1"/>
</dbReference>
<comment type="catalytic activity">
    <reaction evidence="8">
        <text>4 Fe(2+) + O2 + 6 H2O = 4 iron(III) oxide-hydroxide + 12 H(+)</text>
        <dbReference type="Rhea" id="RHEA:11972"/>
        <dbReference type="ChEBI" id="CHEBI:15377"/>
        <dbReference type="ChEBI" id="CHEBI:15378"/>
        <dbReference type="ChEBI" id="CHEBI:15379"/>
        <dbReference type="ChEBI" id="CHEBI:29033"/>
        <dbReference type="ChEBI" id="CHEBI:78619"/>
        <dbReference type="EC" id="1.16.3.2"/>
    </reaction>
</comment>
<feature type="domain" description="Ferritin-like diiron" evidence="9">
    <location>
        <begin position="1"/>
        <end position="145"/>
    </location>
</feature>
<sequence>MINKKMASELNTQLNKEFYSAYLYLGMSSWCANTGYNGGASWFMLQYEEESMHALKIYKYILDQGSKIELLAIEQPDINYTSLLECFKDSLKHEQMMTHSLNELCDLASKQKDHASYGFLQWFIQEQIEEEASVGEIISKLKLVGDGNGIFMIDSQLSQRKSGTQVSE</sequence>
<comment type="similarity">
    <text evidence="2 8">Belongs to the ferritin family. Prokaryotic subfamily.</text>
</comment>
<dbReference type="SUPFAM" id="SSF47240">
    <property type="entry name" value="Ferritin-like"/>
    <property type="match status" value="1"/>
</dbReference>
<dbReference type="GO" id="GO:0008199">
    <property type="term" value="F:ferric iron binding"/>
    <property type="evidence" value="ECO:0007669"/>
    <property type="project" value="InterPro"/>
</dbReference>
<dbReference type="PROSITE" id="PS50905">
    <property type="entry name" value="FERRITIN_LIKE"/>
    <property type="match status" value="1"/>
</dbReference>
<evidence type="ECO:0000256" key="1">
    <source>
        <dbReference type="ARBA" id="ARBA00004496"/>
    </source>
</evidence>
<accession>A0A7S7RPM6</accession>
<dbReference type="GO" id="GO:0008198">
    <property type="term" value="F:ferrous iron binding"/>
    <property type="evidence" value="ECO:0007669"/>
    <property type="project" value="TreeGrafter"/>
</dbReference>
<feature type="binding site" evidence="7">
    <location>
        <position position="127"/>
    </location>
    <ligand>
        <name>Fe cation</name>
        <dbReference type="ChEBI" id="CHEBI:24875"/>
        <label>1</label>
    </ligand>
</feature>
<evidence type="ECO:0000256" key="6">
    <source>
        <dbReference type="ARBA" id="ARBA00023004"/>
    </source>
</evidence>
<dbReference type="CDD" id="cd01055">
    <property type="entry name" value="Nonheme_Ferritin"/>
    <property type="match status" value="1"/>
</dbReference>
<proteinExistence type="inferred from homology"/>
<dbReference type="PANTHER" id="PTHR11431:SF127">
    <property type="entry name" value="BACTERIAL NON-HEME FERRITIN"/>
    <property type="match status" value="1"/>
</dbReference>
<dbReference type="Pfam" id="PF00210">
    <property type="entry name" value="Ferritin"/>
    <property type="match status" value="1"/>
</dbReference>
<dbReference type="GO" id="GO:0042802">
    <property type="term" value="F:identical protein binding"/>
    <property type="evidence" value="ECO:0007669"/>
    <property type="project" value="UniProtKB-ARBA"/>
</dbReference>
<keyword evidence="11" id="KW-1185">Reference proteome</keyword>